<dbReference type="Pfam" id="PF21191">
    <property type="entry name" value="CvfB_1st"/>
    <property type="match status" value="1"/>
</dbReference>
<dbReference type="Gene3D" id="1.10.10.10">
    <property type="entry name" value="Winged helix-like DNA-binding domain superfamily/Winged helix DNA-binding domain"/>
    <property type="match status" value="1"/>
</dbReference>
<accession>A0A4Y1Z8R5</accession>
<evidence type="ECO:0000256" key="1">
    <source>
        <dbReference type="PIRNR" id="PIRNR012524"/>
    </source>
</evidence>
<dbReference type="InterPro" id="IPR012340">
    <property type="entry name" value="NA-bd_OB-fold"/>
</dbReference>
<dbReference type="InterPro" id="IPR003029">
    <property type="entry name" value="S1_domain"/>
</dbReference>
<feature type="domain" description="S1 motif" evidence="2">
    <location>
        <begin position="182"/>
        <end position="242"/>
    </location>
</feature>
<comment type="similarity">
    <text evidence="1">Belongs to the CvfB family.</text>
</comment>
<dbReference type="PIRSF" id="PIRSF012524">
    <property type="entry name" value="YitL_S1"/>
    <property type="match status" value="1"/>
</dbReference>
<dbReference type="GO" id="GO:0003676">
    <property type="term" value="F:nucleic acid binding"/>
    <property type="evidence" value="ECO:0007669"/>
    <property type="project" value="InterPro"/>
</dbReference>
<dbReference type="InterPro" id="IPR014464">
    <property type="entry name" value="CvfB_fam"/>
</dbReference>
<dbReference type="PROSITE" id="PS50126">
    <property type="entry name" value="S1"/>
    <property type="match status" value="1"/>
</dbReference>
<dbReference type="Pfam" id="PF17783">
    <property type="entry name" value="WHD_CvfB"/>
    <property type="match status" value="1"/>
</dbReference>
<proteinExistence type="inferred from homology"/>
<organism evidence="3 4">
    <name type="scientific">Sporolactobacillus inulinus</name>
    <dbReference type="NCBI Taxonomy" id="2078"/>
    <lineage>
        <taxon>Bacteria</taxon>
        <taxon>Bacillati</taxon>
        <taxon>Bacillota</taxon>
        <taxon>Bacilli</taxon>
        <taxon>Bacillales</taxon>
        <taxon>Sporolactobacillaceae</taxon>
        <taxon>Sporolactobacillus</taxon>
    </lineage>
</organism>
<evidence type="ECO:0000313" key="3">
    <source>
        <dbReference type="EMBL" id="GAY75375.1"/>
    </source>
</evidence>
<evidence type="ECO:0000259" key="2">
    <source>
        <dbReference type="PROSITE" id="PS50126"/>
    </source>
</evidence>
<dbReference type="PANTHER" id="PTHR37296:SF1">
    <property type="entry name" value="CONSERVED VIRULENCE FACTOR B"/>
    <property type="match status" value="1"/>
</dbReference>
<dbReference type="InterPro" id="IPR048588">
    <property type="entry name" value="CvfB_S1_2nd"/>
</dbReference>
<sequence length="323" mass="37088">MIFMNRNDKTHAIMELIVIRKCKKEGNNVSELTAGTITTLEVSHKAPFGYFLTDGNQEVLLHEHDVTEPLNEKDKLTVFLYHDHQQRIAATMTIPTVRFDAFDWATAVSQHKKYGVFLDIGTSKDLLLSKDDLPYESIYWPQPGERVFCSLKLDKKKRLFARLADEQIMQTQSVPAPETMQNKTIQATVYRQLEDGIHVISEEGYLGFVHNNEQSGTLRIGQVITCRVIAVKENGNLNLSMKPRTYERIDDNAAKIIAYMNSRDGAMPYWDKSLPEDIKKRFGISKGDFKKALGQLMKENLLYQKEGWSYLTKDQKADQEHHS</sequence>
<dbReference type="InterPro" id="IPR040764">
    <property type="entry name" value="CvfB_WH"/>
</dbReference>
<reference evidence="3 4" key="1">
    <citation type="submission" date="2017-11" db="EMBL/GenBank/DDBJ databases">
        <title>Draft Genome Sequence of Sporolactobacillus inulinus NBRC 111894 Isolated from Koso, a Japanese Sugar-Vegetable Fermented Beverage.</title>
        <authorList>
            <person name="Chiou T.Y."/>
            <person name="Oshima K."/>
            <person name="Suda W."/>
            <person name="Hattori M."/>
            <person name="Takahashi T."/>
        </authorList>
    </citation>
    <scope>NUCLEOTIDE SEQUENCE [LARGE SCALE GENOMIC DNA]</scope>
    <source>
        <strain evidence="3 4">NBRC111894</strain>
    </source>
</reference>
<dbReference type="InterPro" id="IPR039566">
    <property type="entry name" value="CvfB_S1_st"/>
</dbReference>
<dbReference type="SUPFAM" id="SSF50249">
    <property type="entry name" value="Nucleic acid-binding proteins"/>
    <property type="match status" value="1"/>
</dbReference>
<dbReference type="InterPro" id="IPR036388">
    <property type="entry name" value="WH-like_DNA-bd_sf"/>
</dbReference>
<dbReference type="Proteomes" id="UP000319716">
    <property type="component" value="Unassembled WGS sequence"/>
</dbReference>
<dbReference type="PANTHER" id="PTHR37296">
    <property type="entry name" value="CONSERVED VIRULENCE FACTOR B"/>
    <property type="match status" value="1"/>
</dbReference>
<evidence type="ECO:0000313" key="4">
    <source>
        <dbReference type="Proteomes" id="UP000319716"/>
    </source>
</evidence>
<protein>
    <submittedName>
        <fullName evidence="3">S1 RNA binding domain</fullName>
    </submittedName>
</protein>
<name>A0A4Y1Z8R5_9BACL</name>
<dbReference type="Pfam" id="PF21543">
    <property type="entry name" value="CvfB_2nd"/>
    <property type="match status" value="1"/>
</dbReference>
<dbReference type="Pfam" id="PF13509">
    <property type="entry name" value="S1_2"/>
    <property type="match status" value="1"/>
</dbReference>
<dbReference type="InterPro" id="IPR048587">
    <property type="entry name" value="CvfB_S1_3rd"/>
</dbReference>
<dbReference type="SMART" id="SM00316">
    <property type="entry name" value="S1"/>
    <property type="match status" value="2"/>
</dbReference>
<dbReference type="Gene3D" id="2.40.50.140">
    <property type="entry name" value="Nucleic acid-binding proteins"/>
    <property type="match status" value="2"/>
</dbReference>
<dbReference type="AlphaFoldDB" id="A0A4Y1Z8R5"/>
<gene>
    <name evidence="3" type="ORF">NBRC111894_929</name>
</gene>
<comment type="caution">
    <text evidence="3">The sequence shown here is derived from an EMBL/GenBank/DDBJ whole genome shotgun (WGS) entry which is preliminary data.</text>
</comment>
<dbReference type="EMBL" id="BEXB01000005">
    <property type="protein sequence ID" value="GAY75375.1"/>
    <property type="molecule type" value="Genomic_DNA"/>
</dbReference>